<feature type="region of interest" description="Disordered" evidence="1">
    <location>
        <begin position="98"/>
        <end position="119"/>
    </location>
</feature>
<dbReference type="AlphaFoldDB" id="S9VK22"/>
<feature type="transmembrane region" description="Helical" evidence="2">
    <location>
        <begin position="65"/>
        <end position="87"/>
    </location>
</feature>
<gene>
    <name evidence="3" type="ORF">STCU_05747</name>
</gene>
<evidence type="ECO:0000313" key="3">
    <source>
        <dbReference type="EMBL" id="EPY27446.1"/>
    </source>
</evidence>
<keyword evidence="4" id="KW-1185">Reference proteome</keyword>
<keyword evidence="2" id="KW-0812">Transmembrane</keyword>
<dbReference type="EMBL" id="ATMH01005747">
    <property type="protein sequence ID" value="EPY27446.1"/>
    <property type="molecule type" value="Genomic_DNA"/>
</dbReference>
<feature type="transmembrane region" description="Helical" evidence="2">
    <location>
        <begin position="36"/>
        <end position="58"/>
    </location>
</feature>
<evidence type="ECO:0000256" key="2">
    <source>
        <dbReference type="SAM" id="Phobius"/>
    </source>
</evidence>
<dbReference type="OrthoDB" id="242330at2759"/>
<proteinExistence type="predicted"/>
<sequence length="119" mass="13710">MLQNAPADPKEQEEETPLLARLVNHLLTPGSSLTPLMWAIFNVIMFGLFMVWCSFVYSVPHNIHVWIFGVLGLGLALSTNWLMYILFTSGLDFASLQEKEREEREKKEQEQVAQEKKNE</sequence>
<protein>
    <submittedName>
        <fullName evidence="3">Uncharacterized protein</fullName>
    </submittedName>
</protein>
<evidence type="ECO:0000256" key="1">
    <source>
        <dbReference type="SAM" id="MobiDB-lite"/>
    </source>
</evidence>
<name>S9VK22_9TRYP</name>
<evidence type="ECO:0000313" key="4">
    <source>
        <dbReference type="Proteomes" id="UP000015354"/>
    </source>
</evidence>
<dbReference type="Proteomes" id="UP000015354">
    <property type="component" value="Unassembled WGS sequence"/>
</dbReference>
<organism evidence="3 4">
    <name type="scientific">Strigomonas culicis</name>
    <dbReference type="NCBI Taxonomy" id="28005"/>
    <lineage>
        <taxon>Eukaryota</taxon>
        <taxon>Discoba</taxon>
        <taxon>Euglenozoa</taxon>
        <taxon>Kinetoplastea</taxon>
        <taxon>Metakinetoplastina</taxon>
        <taxon>Trypanosomatida</taxon>
        <taxon>Trypanosomatidae</taxon>
        <taxon>Strigomonadinae</taxon>
        <taxon>Strigomonas</taxon>
    </lineage>
</organism>
<comment type="caution">
    <text evidence="3">The sequence shown here is derived from an EMBL/GenBank/DDBJ whole genome shotgun (WGS) entry which is preliminary data.</text>
</comment>
<reference evidence="3 4" key="1">
    <citation type="journal article" date="2013" name="PLoS ONE">
        <title>Predicting the Proteins of Angomonas deanei, Strigomonas culicis and Their Respective Endosymbionts Reveals New Aspects of the Trypanosomatidae Family.</title>
        <authorList>
            <person name="Motta M.C."/>
            <person name="Martins A.C."/>
            <person name="de Souza S.S."/>
            <person name="Catta-Preta C.M."/>
            <person name="Silva R."/>
            <person name="Klein C.C."/>
            <person name="de Almeida L.G."/>
            <person name="de Lima Cunha O."/>
            <person name="Ciapina L.P."/>
            <person name="Brocchi M."/>
            <person name="Colabardini A.C."/>
            <person name="de Araujo Lima B."/>
            <person name="Machado C.R."/>
            <person name="de Almeida Soares C.M."/>
            <person name="Probst C.M."/>
            <person name="de Menezes C.B."/>
            <person name="Thompson C.E."/>
            <person name="Bartholomeu D.C."/>
            <person name="Gradia D.F."/>
            <person name="Pavoni D.P."/>
            <person name="Grisard E.C."/>
            <person name="Fantinatti-Garboggini F."/>
            <person name="Marchini F.K."/>
            <person name="Rodrigues-Luiz G.F."/>
            <person name="Wagner G."/>
            <person name="Goldman G.H."/>
            <person name="Fietto J.L."/>
            <person name="Elias M.C."/>
            <person name="Goldman M.H."/>
            <person name="Sagot M.F."/>
            <person name="Pereira M."/>
            <person name="Stoco P.H."/>
            <person name="de Mendonca-Neto R.P."/>
            <person name="Teixeira S.M."/>
            <person name="Maciel T.E."/>
            <person name="de Oliveira Mendes T.A."/>
            <person name="Urmenyi T.P."/>
            <person name="de Souza W."/>
            <person name="Schenkman S."/>
            <person name="de Vasconcelos A.T."/>
        </authorList>
    </citation>
    <scope>NUCLEOTIDE SEQUENCE [LARGE SCALE GENOMIC DNA]</scope>
</reference>
<accession>S9VK22</accession>
<keyword evidence="2" id="KW-1133">Transmembrane helix</keyword>
<keyword evidence="2" id="KW-0472">Membrane</keyword>